<dbReference type="EMBL" id="QFOT01000098">
    <property type="protein sequence ID" value="PZP54953.1"/>
    <property type="molecule type" value="Genomic_DNA"/>
</dbReference>
<sequence length="113" mass="12637">QITKGLYLVNLTNDDPANLIANIKAIFPRKRTASILQMVGFAYLSEKLGVKGAKLHLGLNSQNFYRLKKDLKALDGIRTTPRFSVLKGVKEQIKEFIPVIADDLVKTDLLKIV</sequence>
<evidence type="ECO:0000313" key="1">
    <source>
        <dbReference type="EMBL" id="PZP54953.1"/>
    </source>
</evidence>
<dbReference type="Proteomes" id="UP000249739">
    <property type="component" value="Unassembled WGS sequence"/>
</dbReference>
<accession>A0A2W5FJ11</accession>
<reference evidence="1 2" key="1">
    <citation type="submission" date="2017-08" db="EMBL/GenBank/DDBJ databases">
        <title>Infants hospitalized years apart are colonized by the same room-sourced microbial strains.</title>
        <authorList>
            <person name="Brooks B."/>
            <person name="Olm M.R."/>
            <person name="Firek B.A."/>
            <person name="Baker R."/>
            <person name="Thomas B.C."/>
            <person name="Morowitz M.J."/>
            <person name="Banfield J.F."/>
        </authorList>
    </citation>
    <scope>NUCLEOTIDE SEQUENCE [LARGE SCALE GENOMIC DNA]</scope>
    <source>
        <strain evidence="1">S2_006_000_R2_64</strain>
    </source>
</reference>
<protein>
    <submittedName>
        <fullName evidence="1">Uncharacterized protein</fullName>
    </submittedName>
</protein>
<dbReference type="AlphaFoldDB" id="A0A2W5FJ11"/>
<proteinExistence type="predicted"/>
<comment type="caution">
    <text evidence="1">The sequence shown here is derived from an EMBL/GenBank/DDBJ whole genome shotgun (WGS) entry which is preliminary data.</text>
</comment>
<organism evidence="1 2">
    <name type="scientific">Micavibrio aeruginosavorus</name>
    <dbReference type="NCBI Taxonomy" id="349221"/>
    <lineage>
        <taxon>Bacteria</taxon>
        <taxon>Pseudomonadati</taxon>
        <taxon>Bdellovibrionota</taxon>
        <taxon>Bdellovibrionia</taxon>
        <taxon>Bdellovibrionales</taxon>
        <taxon>Pseudobdellovibrionaceae</taxon>
        <taxon>Micavibrio</taxon>
    </lineage>
</organism>
<evidence type="ECO:0000313" key="2">
    <source>
        <dbReference type="Proteomes" id="UP000249739"/>
    </source>
</evidence>
<name>A0A2W5FJ11_9BACT</name>
<gene>
    <name evidence="1" type="ORF">DI586_08325</name>
</gene>
<feature type="non-terminal residue" evidence="1">
    <location>
        <position position="1"/>
    </location>
</feature>